<dbReference type="RefSeq" id="WP_280030540.1">
    <property type="nucleotide sequence ID" value="NZ_JAOCAP010000037.1"/>
</dbReference>
<organism evidence="1 2">
    <name type="scientific">Enterobacter bugandensis</name>
    <dbReference type="NCBI Taxonomy" id="881260"/>
    <lineage>
        <taxon>Bacteria</taxon>
        <taxon>Pseudomonadati</taxon>
        <taxon>Pseudomonadota</taxon>
        <taxon>Gammaproteobacteria</taxon>
        <taxon>Enterobacterales</taxon>
        <taxon>Enterobacteriaceae</taxon>
        <taxon>Enterobacter</taxon>
    </lineage>
</organism>
<comment type="caution">
    <text evidence="1">The sequence shown here is derived from an EMBL/GenBank/DDBJ whole genome shotgun (WGS) entry which is preliminary data.</text>
</comment>
<protein>
    <submittedName>
        <fullName evidence="1">Uncharacterized protein</fullName>
    </submittedName>
</protein>
<dbReference type="Proteomes" id="UP001158416">
    <property type="component" value="Unassembled WGS sequence"/>
</dbReference>
<reference evidence="1" key="1">
    <citation type="submission" date="2022-09" db="EMBL/GenBank/DDBJ databases">
        <title>Intensive care unit water sources are persistently colonized with multi-drug resistant bacteria and are the site of extensive horizontal gene transfer of antibiotic resistance genes.</title>
        <authorList>
            <person name="Diorio-Toth L."/>
        </authorList>
    </citation>
    <scope>NUCLEOTIDE SEQUENCE</scope>
    <source>
        <strain evidence="1">GD03936</strain>
    </source>
</reference>
<accession>A0AA42Q026</accession>
<evidence type="ECO:0000313" key="1">
    <source>
        <dbReference type="EMBL" id="MDH1321547.1"/>
    </source>
</evidence>
<name>A0AA42Q026_9ENTR</name>
<proteinExistence type="predicted"/>
<dbReference type="AlphaFoldDB" id="A0AA42Q026"/>
<dbReference type="EMBL" id="JAOCAP010000037">
    <property type="protein sequence ID" value="MDH1321547.1"/>
    <property type="molecule type" value="Genomic_DNA"/>
</dbReference>
<sequence length="42" mass="4496">MSKRNDVIDGRQSHLKYGLIVSIASANGSYIDKAKGGTLPYA</sequence>
<gene>
    <name evidence="1" type="ORF">N5C39_24665</name>
</gene>
<evidence type="ECO:0000313" key="2">
    <source>
        <dbReference type="Proteomes" id="UP001158416"/>
    </source>
</evidence>